<evidence type="ECO:0000259" key="4">
    <source>
        <dbReference type="PROSITE" id="PS51914"/>
    </source>
</evidence>
<dbReference type="PROSITE" id="PS51914">
    <property type="entry name" value="MRH"/>
    <property type="match status" value="1"/>
</dbReference>
<feature type="signal peptide" evidence="3">
    <location>
        <begin position="1"/>
        <end position="20"/>
    </location>
</feature>
<name>A0A151ZAD4_TIELA</name>
<keyword evidence="1 3" id="KW-0732">Signal</keyword>
<dbReference type="InterPro" id="IPR009011">
    <property type="entry name" value="Man6P_isomerase_rcpt-bd_dom_sf"/>
</dbReference>
<dbReference type="EMBL" id="LODT01000035">
    <property type="protein sequence ID" value="KYQ90905.1"/>
    <property type="molecule type" value="Genomic_DNA"/>
</dbReference>
<dbReference type="AlphaFoldDB" id="A0A151ZAD4"/>
<dbReference type="Gene3D" id="2.70.130.10">
    <property type="entry name" value="Mannose-6-phosphate receptor binding domain"/>
    <property type="match status" value="1"/>
</dbReference>
<evidence type="ECO:0000256" key="2">
    <source>
        <dbReference type="ARBA" id="ARBA00023157"/>
    </source>
</evidence>
<evidence type="ECO:0000256" key="1">
    <source>
        <dbReference type="ARBA" id="ARBA00022729"/>
    </source>
</evidence>
<dbReference type="Proteomes" id="UP000076078">
    <property type="component" value="Unassembled WGS sequence"/>
</dbReference>
<dbReference type="InterPro" id="IPR044865">
    <property type="entry name" value="MRH_dom"/>
</dbReference>
<accession>A0A151ZAD4</accession>
<proteinExistence type="predicted"/>
<gene>
    <name evidence="5" type="ORF">DLAC_07778</name>
</gene>
<evidence type="ECO:0000313" key="6">
    <source>
        <dbReference type="Proteomes" id="UP000076078"/>
    </source>
</evidence>
<dbReference type="STRING" id="361077.A0A151ZAD4"/>
<feature type="domain" description="MRH" evidence="4">
    <location>
        <begin position="25"/>
        <end position="171"/>
    </location>
</feature>
<sequence>MKYKLYFTILFVFCINFIKCQSSAGNCKFNGIDYGLMSLSNVSVTKEYSYTTLGGVIYIWNICNSAPSCTSKLNDPLVSSCQRDNGKWRNTGKLDAASFQVFYGANGPFTKLIYAGGDNSGCLNRKQRLFDRSSYVAFKCVPGKTTTISQAYEESLCVYRFDMEGDGACLPSTSSNSQSSSSEDNSIDCTYDKITNTMQVVNYREGLNIECIGKGITHCFNDRISCGTEDPTSPTLKCSTKHNSLTCISKEITCTIGNYTCTM</sequence>
<organism evidence="5 6">
    <name type="scientific">Tieghemostelium lacteum</name>
    <name type="common">Slime mold</name>
    <name type="synonym">Dictyostelium lacteum</name>
    <dbReference type="NCBI Taxonomy" id="361077"/>
    <lineage>
        <taxon>Eukaryota</taxon>
        <taxon>Amoebozoa</taxon>
        <taxon>Evosea</taxon>
        <taxon>Eumycetozoa</taxon>
        <taxon>Dictyostelia</taxon>
        <taxon>Dictyosteliales</taxon>
        <taxon>Raperosteliaceae</taxon>
        <taxon>Tieghemostelium</taxon>
    </lineage>
</organism>
<dbReference type="InParanoid" id="A0A151ZAD4"/>
<dbReference type="OMA" id="IECTTAN"/>
<protein>
    <recommendedName>
        <fullName evidence="4">MRH domain-containing protein</fullName>
    </recommendedName>
</protein>
<reference evidence="5 6" key="1">
    <citation type="submission" date="2015-12" db="EMBL/GenBank/DDBJ databases">
        <title>Dictyostelia acquired genes for synthesis and detection of signals that induce cell-type specialization by lateral gene transfer from prokaryotes.</title>
        <authorList>
            <person name="Gloeckner G."/>
            <person name="Schaap P."/>
        </authorList>
    </citation>
    <scope>NUCLEOTIDE SEQUENCE [LARGE SCALE GENOMIC DNA]</scope>
    <source>
        <strain evidence="5 6">TK</strain>
    </source>
</reference>
<keyword evidence="6" id="KW-1185">Reference proteome</keyword>
<dbReference type="SUPFAM" id="SSF50911">
    <property type="entry name" value="Mannose 6-phosphate receptor domain"/>
    <property type="match status" value="1"/>
</dbReference>
<evidence type="ECO:0000313" key="5">
    <source>
        <dbReference type="EMBL" id="KYQ90905.1"/>
    </source>
</evidence>
<evidence type="ECO:0000256" key="3">
    <source>
        <dbReference type="SAM" id="SignalP"/>
    </source>
</evidence>
<keyword evidence="2" id="KW-1015">Disulfide bond</keyword>
<feature type="chain" id="PRO_5007593124" description="MRH domain-containing protein" evidence="3">
    <location>
        <begin position="21"/>
        <end position="263"/>
    </location>
</feature>
<comment type="caution">
    <text evidence="5">The sequence shown here is derived from an EMBL/GenBank/DDBJ whole genome shotgun (WGS) entry which is preliminary data.</text>
</comment>